<dbReference type="Gene3D" id="1.10.3210.10">
    <property type="entry name" value="Hypothetical protein af1432"/>
    <property type="match status" value="1"/>
</dbReference>
<dbReference type="SUPFAM" id="SSF109604">
    <property type="entry name" value="HD-domain/PDEase-like"/>
    <property type="match status" value="1"/>
</dbReference>
<organism evidence="2">
    <name type="scientific">Nocardia globerula</name>
    <dbReference type="NCBI Taxonomy" id="1818"/>
    <lineage>
        <taxon>Bacteria</taxon>
        <taxon>Bacillati</taxon>
        <taxon>Actinomycetota</taxon>
        <taxon>Actinomycetes</taxon>
        <taxon>Mycobacteriales</taxon>
        <taxon>Nocardiaceae</taxon>
        <taxon>Nocardia</taxon>
    </lineage>
</organism>
<feature type="compositionally biased region" description="Basic and acidic residues" evidence="1">
    <location>
        <begin position="241"/>
        <end position="255"/>
    </location>
</feature>
<evidence type="ECO:0000256" key="1">
    <source>
        <dbReference type="SAM" id="MobiDB-lite"/>
    </source>
</evidence>
<feature type="region of interest" description="Disordered" evidence="1">
    <location>
        <begin position="241"/>
        <end position="261"/>
    </location>
</feature>
<sequence length="261" mass="28236">MHDTTSISRTFDAIALKEMDPALLALAVLEAAERASISVEALQQAMNVAALAHIDQNRKNGIKNPEDPYIVHPLRNVLRLLRYGCVDADVLAATALHDTVEDQPRAVIELLSGHPTSEEDKSLLQQLASQAISNTFGSRVANIVAAVTNPINDSQDGNAVSYQDHVVAAIEDPAVFLVKFSDFVDNAGSVKHLGEPTRTRLSAKYAPLVRYFRTGASTLGNQLNLPQSGLDDITHHLDELEARLPVESSDPREPESTSTAT</sequence>
<evidence type="ECO:0000313" key="2">
    <source>
        <dbReference type="EMBL" id="TYQ00581.1"/>
    </source>
</evidence>
<dbReference type="InterPro" id="IPR052194">
    <property type="entry name" value="MESH1"/>
</dbReference>
<name>A0A652YH53_NOCGL</name>
<dbReference type="AlphaFoldDB" id="A0A652YH53"/>
<dbReference type="GO" id="GO:0008893">
    <property type="term" value="F:guanosine-3',5'-bis(diphosphate) 3'-diphosphatase activity"/>
    <property type="evidence" value="ECO:0007669"/>
    <property type="project" value="TreeGrafter"/>
</dbReference>
<dbReference type="PANTHER" id="PTHR46246:SF1">
    <property type="entry name" value="GUANOSINE-3',5'-BIS(DIPHOSPHATE) 3'-PYROPHOSPHOHYDROLASE MESH1"/>
    <property type="match status" value="1"/>
</dbReference>
<dbReference type="Pfam" id="PF13328">
    <property type="entry name" value="HD_4"/>
    <property type="match status" value="1"/>
</dbReference>
<gene>
    <name evidence="2" type="ORF">FNL38_1143</name>
</gene>
<proteinExistence type="predicted"/>
<dbReference type="EMBL" id="VNIQ01000014">
    <property type="protein sequence ID" value="TYQ00581.1"/>
    <property type="molecule type" value="Genomic_DNA"/>
</dbReference>
<dbReference type="PANTHER" id="PTHR46246">
    <property type="entry name" value="GUANOSINE-3',5'-BIS(DIPHOSPHATE) 3'-PYROPHOSPHOHYDROLASE MESH1"/>
    <property type="match status" value="1"/>
</dbReference>
<reference evidence="2" key="1">
    <citation type="submission" date="2019-07" db="EMBL/GenBank/DDBJ databases">
        <title>Genomic Encyclopedia of Type Strains, Phase IV (KMG-IV): sequencing the most valuable type-strain genomes for metagenomic binning, comparative biology and taxonomic classification.</title>
        <authorList>
            <person name="Goeker M."/>
        </authorList>
    </citation>
    <scope>NUCLEOTIDE SEQUENCE</scope>
    <source>
        <strain evidence="2">DSM 44596</strain>
    </source>
</reference>
<protein>
    <submittedName>
        <fullName evidence="2">HD domain-containing protein</fullName>
    </submittedName>
</protein>
<accession>A0A652YH53</accession>
<comment type="caution">
    <text evidence="2">The sequence shown here is derived from an EMBL/GenBank/DDBJ whole genome shotgun (WGS) entry which is preliminary data.</text>
</comment>